<keyword evidence="3" id="KW-1185">Reference proteome</keyword>
<protein>
    <submittedName>
        <fullName evidence="2">Uncharacterized protein</fullName>
    </submittedName>
</protein>
<dbReference type="EMBL" id="JABANO010037057">
    <property type="protein sequence ID" value="KAF4700788.1"/>
    <property type="molecule type" value="Genomic_DNA"/>
</dbReference>
<evidence type="ECO:0000313" key="2">
    <source>
        <dbReference type="EMBL" id="KAF4700788.1"/>
    </source>
</evidence>
<dbReference type="AlphaFoldDB" id="A0A7J6PXI9"/>
<organism evidence="2 3">
    <name type="scientific">Perkinsus olseni</name>
    <name type="common">Perkinsus atlanticus</name>
    <dbReference type="NCBI Taxonomy" id="32597"/>
    <lineage>
        <taxon>Eukaryota</taxon>
        <taxon>Sar</taxon>
        <taxon>Alveolata</taxon>
        <taxon>Perkinsozoa</taxon>
        <taxon>Perkinsea</taxon>
        <taxon>Perkinsida</taxon>
        <taxon>Perkinsidae</taxon>
        <taxon>Perkinsus</taxon>
    </lineage>
</organism>
<gene>
    <name evidence="2" type="ORF">FOZ63_018726</name>
</gene>
<dbReference type="Proteomes" id="UP000553632">
    <property type="component" value="Unassembled WGS sequence"/>
</dbReference>
<accession>A0A7J6PXI9</accession>
<feature type="compositionally biased region" description="Basic and acidic residues" evidence="1">
    <location>
        <begin position="87"/>
        <end position="97"/>
    </location>
</feature>
<sequence>ALREHYYLLTISTISHRKTSPRSSQIAKDLTQEYQAMLVDFGSRTAEKAGGGGDRQPCCQQAHNKALSTKATPASQTGLNKQAAGEQIRDISADRTTRPVPSASNVDFVSGTGCLLWTRN</sequence>
<comment type="caution">
    <text evidence="2">The sequence shown here is derived from an EMBL/GenBank/DDBJ whole genome shotgun (WGS) entry which is preliminary data.</text>
</comment>
<feature type="region of interest" description="Disordered" evidence="1">
    <location>
        <begin position="66"/>
        <end position="104"/>
    </location>
</feature>
<reference evidence="2 3" key="1">
    <citation type="submission" date="2020-04" db="EMBL/GenBank/DDBJ databases">
        <title>Perkinsus olseni comparative genomics.</title>
        <authorList>
            <person name="Bogema D.R."/>
        </authorList>
    </citation>
    <scope>NUCLEOTIDE SEQUENCE [LARGE SCALE GENOMIC DNA]</scope>
    <source>
        <strain evidence="2 3">ATCC PRA-207</strain>
    </source>
</reference>
<name>A0A7J6PXI9_PEROL</name>
<evidence type="ECO:0000313" key="3">
    <source>
        <dbReference type="Proteomes" id="UP000553632"/>
    </source>
</evidence>
<evidence type="ECO:0000256" key="1">
    <source>
        <dbReference type="SAM" id="MobiDB-lite"/>
    </source>
</evidence>
<feature type="compositionally biased region" description="Polar residues" evidence="1">
    <location>
        <begin position="66"/>
        <end position="80"/>
    </location>
</feature>
<proteinExistence type="predicted"/>
<feature type="non-terminal residue" evidence="2">
    <location>
        <position position="1"/>
    </location>
</feature>